<dbReference type="Proteomes" id="UP001183410">
    <property type="component" value="Unassembled WGS sequence"/>
</dbReference>
<dbReference type="RefSeq" id="WP_311667446.1">
    <property type="nucleotide sequence ID" value="NZ_JAVREO010000007.1"/>
</dbReference>
<keyword evidence="2" id="KW-0812">Transmembrane</keyword>
<sequence length="166" mass="17530">MEMTVRAVVRDFVEAYAPDELELLDSVAGLSDAQITRLMRRRSRSTDQVGFGAAAEAVALVTPVVWLAVTGVAVGVVDRGVDAAADGITARLRGLAGRLRRRKRATEPEPEPDGAARPTVPVLSAAQLKQVHATVLARAEAAKMPEPEAEALADAVVSHLARACDD</sequence>
<evidence type="ECO:0000256" key="2">
    <source>
        <dbReference type="SAM" id="Phobius"/>
    </source>
</evidence>
<evidence type="ECO:0000313" key="3">
    <source>
        <dbReference type="EMBL" id="MDT0267384.1"/>
    </source>
</evidence>
<feature type="transmembrane region" description="Helical" evidence="2">
    <location>
        <begin position="49"/>
        <end position="69"/>
    </location>
</feature>
<evidence type="ECO:0000313" key="4">
    <source>
        <dbReference type="Proteomes" id="UP001183410"/>
    </source>
</evidence>
<name>A0ABU2JRM2_9ACTN</name>
<proteinExistence type="predicted"/>
<accession>A0ABU2JRM2</accession>
<dbReference type="EMBL" id="JAVREO010000007">
    <property type="protein sequence ID" value="MDT0267384.1"/>
    <property type="molecule type" value="Genomic_DNA"/>
</dbReference>
<protein>
    <submittedName>
        <fullName evidence="3">Uncharacterized protein</fullName>
    </submittedName>
</protein>
<comment type="caution">
    <text evidence="3">The sequence shown here is derived from an EMBL/GenBank/DDBJ whole genome shotgun (WGS) entry which is preliminary data.</text>
</comment>
<feature type="region of interest" description="Disordered" evidence="1">
    <location>
        <begin position="99"/>
        <end position="119"/>
    </location>
</feature>
<reference evidence="4" key="1">
    <citation type="submission" date="2023-07" db="EMBL/GenBank/DDBJ databases">
        <title>30 novel species of actinomycetes from the DSMZ collection.</title>
        <authorList>
            <person name="Nouioui I."/>
        </authorList>
    </citation>
    <scope>NUCLEOTIDE SEQUENCE [LARGE SCALE GENOMIC DNA]</scope>
    <source>
        <strain evidence="4">DSM 44915</strain>
    </source>
</reference>
<keyword evidence="4" id="KW-1185">Reference proteome</keyword>
<gene>
    <name evidence="3" type="ORF">RM844_13920</name>
</gene>
<keyword evidence="2" id="KW-0472">Membrane</keyword>
<organism evidence="3 4">
    <name type="scientific">Streptomyces chisholmiae</name>
    <dbReference type="NCBI Taxonomy" id="3075540"/>
    <lineage>
        <taxon>Bacteria</taxon>
        <taxon>Bacillati</taxon>
        <taxon>Actinomycetota</taxon>
        <taxon>Actinomycetes</taxon>
        <taxon>Kitasatosporales</taxon>
        <taxon>Streptomycetaceae</taxon>
        <taxon>Streptomyces</taxon>
    </lineage>
</organism>
<evidence type="ECO:0000256" key="1">
    <source>
        <dbReference type="SAM" id="MobiDB-lite"/>
    </source>
</evidence>
<keyword evidence="2" id="KW-1133">Transmembrane helix</keyword>